<evidence type="ECO:0000256" key="2">
    <source>
        <dbReference type="SAM" id="MobiDB-lite"/>
    </source>
</evidence>
<evidence type="ECO:0000313" key="5">
    <source>
        <dbReference type="Proteomes" id="UP000649955"/>
    </source>
</evidence>
<dbReference type="Proteomes" id="UP000649955">
    <property type="component" value="Unassembled WGS sequence"/>
</dbReference>
<gene>
    <name evidence="4" type="ORF">GCM10017567_35180</name>
</gene>
<dbReference type="PANTHER" id="PTHR30466">
    <property type="entry name" value="FLAVIN REDUCTASE"/>
    <property type="match status" value="1"/>
</dbReference>
<keyword evidence="1" id="KW-0560">Oxidoreductase</keyword>
<reference evidence="5" key="1">
    <citation type="journal article" date="2019" name="Int. J. Syst. Evol. Microbiol.">
        <title>The Global Catalogue of Microorganisms (GCM) 10K type strain sequencing project: providing services to taxonomists for standard genome sequencing and annotation.</title>
        <authorList>
            <consortium name="The Broad Institute Genomics Platform"/>
            <consortium name="The Broad Institute Genome Sequencing Center for Infectious Disease"/>
            <person name="Wu L."/>
            <person name="Ma J."/>
        </authorList>
    </citation>
    <scope>NUCLEOTIDE SEQUENCE [LARGE SCALE GENOMIC DNA]</scope>
    <source>
        <strain evidence="5">CGMCC 4.7680</strain>
    </source>
</reference>
<sequence length="179" mass="18739">MVVPTTPPVLRHADERTFRRTMSRFATCVSVTTALGGEGPVGCTTTAVLSLSLRPPTLLVSLRSTGHTLDELLSAGVFAVNVLSRRQADLVDRFATGDPRHRFDGVPSALCDGAPVLPGAAATVVCRVREAMTVLDHTLLVGTALSTRICPAPPLVLLDGRPHTAAAAPPTTTTEGRNP</sequence>
<dbReference type="SUPFAM" id="SSF50475">
    <property type="entry name" value="FMN-binding split barrel"/>
    <property type="match status" value="1"/>
</dbReference>
<dbReference type="InterPro" id="IPR002563">
    <property type="entry name" value="Flavin_Rdtase-like_dom"/>
</dbReference>
<comment type="caution">
    <text evidence="4">The sequence shown here is derived from an EMBL/GenBank/DDBJ whole genome shotgun (WGS) entry which is preliminary data.</text>
</comment>
<dbReference type="EMBL" id="BNAW01000013">
    <property type="protein sequence ID" value="GHG14355.1"/>
    <property type="molecule type" value="Genomic_DNA"/>
</dbReference>
<dbReference type="SMART" id="SM00903">
    <property type="entry name" value="Flavin_Reduct"/>
    <property type="match status" value="1"/>
</dbReference>
<feature type="domain" description="Flavin reductase like" evidence="3">
    <location>
        <begin position="22"/>
        <end position="164"/>
    </location>
</feature>
<dbReference type="PANTHER" id="PTHR30466:SF1">
    <property type="entry name" value="FMN REDUCTASE (NADH) RUTF"/>
    <property type="match status" value="1"/>
</dbReference>
<proteinExistence type="predicted"/>
<dbReference type="Pfam" id="PF01613">
    <property type="entry name" value="Flavin_Reduct"/>
    <property type="match status" value="1"/>
</dbReference>
<evidence type="ECO:0000313" key="4">
    <source>
        <dbReference type="EMBL" id="GHG14355.1"/>
    </source>
</evidence>
<evidence type="ECO:0000256" key="1">
    <source>
        <dbReference type="ARBA" id="ARBA00023002"/>
    </source>
</evidence>
<keyword evidence="5" id="KW-1185">Reference proteome</keyword>
<feature type="region of interest" description="Disordered" evidence="2">
    <location>
        <begin position="160"/>
        <end position="179"/>
    </location>
</feature>
<evidence type="ECO:0000259" key="3">
    <source>
        <dbReference type="SMART" id="SM00903"/>
    </source>
</evidence>
<accession>A0ABQ3KGC1</accession>
<dbReference type="InterPro" id="IPR050268">
    <property type="entry name" value="NADH-dep_flavin_reductase"/>
</dbReference>
<name>A0ABQ3KGC1_9PSEU</name>
<feature type="compositionally biased region" description="Low complexity" evidence="2">
    <location>
        <begin position="164"/>
        <end position="179"/>
    </location>
</feature>
<dbReference type="InterPro" id="IPR012349">
    <property type="entry name" value="Split_barrel_FMN-bd"/>
</dbReference>
<organism evidence="4 5">
    <name type="scientific">Amycolatopsis bullii</name>
    <dbReference type="NCBI Taxonomy" id="941987"/>
    <lineage>
        <taxon>Bacteria</taxon>
        <taxon>Bacillati</taxon>
        <taxon>Actinomycetota</taxon>
        <taxon>Actinomycetes</taxon>
        <taxon>Pseudonocardiales</taxon>
        <taxon>Pseudonocardiaceae</taxon>
        <taxon>Amycolatopsis</taxon>
    </lineage>
</organism>
<protein>
    <recommendedName>
        <fullName evidence="3">Flavin reductase like domain-containing protein</fullName>
    </recommendedName>
</protein>
<dbReference type="Gene3D" id="2.30.110.10">
    <property type="entry name" value="Electron Transport, Fmn-binding Protein, Chain A"/>
    <property type="match status" value="1"/>
</dbReference>